<evidence type="ECO:0000313" key="5">
    <source>
        <dbReference type="Proteomes" id="UP000198501"/>
    </source>
</evidence>
<organism evidence="4 5">
    <name type="scientific">Psychrobacter pacificensis</name>
    <dbReference type="NCBI Taxonomy" id="112002"/>
    <lineage>
        <taxon>Bacteria</taxon>
        <taxon>Pseudomonadati</taxon>
        <taxon>Pseudomonadota</taxon>
        <taxon>Gammaproteobacteria</taxon>
        <taxon>Moraxellales</taxon>
        <taxon>Moraxellaceae</taxon>
        <taxon>Psychrobacter</taxon>
    </lineage>
</organism>
<dbReference type="PANTHER" id="PTHR43418">
    <property type="entry name" value="MULTIFUNCTIONAL TRYPTOPHAN BIOSYNTHESIS PROTEIN-RELATED"/>
    <property type="match status" value="1"/>
</dbReference>
<dbReference type="InterPro" id="IPR017926">
    <property type="entry name" value="GATASE"/>
</dbReference>
<evidence type="ECO:0000259" key="2">
    <source>
        <dbReference type="Pfam" id="PF00117"/>
    </source>
</evidence>
<dbReference type="Proteomes" id="UP001156645">
    <property type="component" value="Unassembled WGS sequence"/>
</dbReference>
<dbReference type="Proteomes" id="UP000198501">
    <property type="component" value="Unassembled WGS sequence"/>
</dbReference>
<reference evidence="6" key="3">
    <citation type="journal article" date="2019" name="Int. J. Syst. Evol. Microbiol.">
        <title>The Global Catalogue of Microorganisms (GCM) 10K type strain sequencing project: providing services to taxonomists for standard genome sequencing and annotation.</title>
        <authorList>
            <consortium name="The Broad Institute Genomics Platform"/>
            <consortium name="The Broad Institute Genome Sequencing Center for Infectious Disease"/>
            <person name="Wu L."/>
            <person name="Ma J."/>
        </authorList>
    </citation>
    <scope>NUCLEOTIDE SEQUENCE [LARGE SCALE GENOMIC DNA]</scope>
    <source>
        <strain evidence="6">NBRC 103191</strain>
    </source>
</reference>
<dbReference type="RefSeq" id="WP_093070524.1">
    <property type="nucleotide sequence ID" value="NZ_BSOK01000011.1"/>
</dbReference>
<feature type="domain" description="Glutamine amidotransferase" evidence="2">
    <location>
        <begin position="4"/>
        <end position="214"/>
    </location>
</feature>
<dbReference type="InterPro" id="IPR029062">
    <property type="entry name" value="Class_I_gatase-like"/>
</dbReference>
<accession>A0A1G6YRA0</accession>
<dbReference type="NCBIfam" id="TIGR00566">
    <property type="entry name" value="trpG_papA"/>
    <property type="match status" value="1"/>
</dbReference>
<dbReference type="CDD" id="cd01743">
    <property type="entry name" value="GATase1_Anthranilate_Synthase"/>
    <property type="match status" value="1"/>
</dbReference>
<keyword evidence="1 3" id="KW-0315">Glutamine amidotransferase</keyword>
<evidence type="ECO:0000313" key="4">
    <source>
        <dbReference type="EMBL" id="SDD93024.1"/>
    </source>
</evidence>
<dbReference type="AlphaFoldDB" id="A0A1G6YRA0"/>
<reference evidence="4 5" key="2">
    <citation type="submission" date="2016-10" db="EMBL/GenBank/DDBJ databases">
        <authorList>
            <person name="de Groot N.N."/>
        </authorList>
    </citation>
    <scope>NUCLEOTIDE SEQUENCE [LARGE SCALE GENOMIC DNA]</scope>
    <source>
        <strain evidence="4 5">DSM 23406</strain>
    </source>
</reference>
<protein>
    <submittedName>
        <fullName evidence="4">Anthranilate synthase, component II</fullName>
    </submittedName>
    <submittedName>
        <fullName evidence="3">Glutamine amidotransferase</fullName>
    </submittedName>
</protein>
<dbReference type="PRINTS" id="PR00099">
    <property type="entry name" value="CPSGATASE"/>
</dbReference>
<dbReference type="EMBL" id="FNAL01000013">
    <property type="protein sequence ID" value="SDD93024.1"/>
    <property type="molecule type" value="Genomic_DNA"/>
</dbReference>
<evidence type="ECO:0000313" key="3">
    <source>
        <dbReference type="EMBL" id="GLR28581.1"/>
    </source>
</evidence>
<sequence length="215" mass="23570">MNVLIIDNYDSFTFNLYQYVGEILQTLSDDKETSVTVKRNNEITLAEVEAMNLDRIIISPGPGSPDDPAYFGICSEVIEKLGKTVPLLGVCLGMQGIAHVFGGDVIRASVPMHGKVSSIRHDGKGIYQGLPQALEIMRYHSLVVKADTLPDCLQITSVVANDERATLSFDESALTGDEIMGLKHKDYPIQGVQFHPESFATEGAKRLLSNFLLQV</sequence>
<reference evidence="3" key="4">
    <citation type="submission" date="2023-01" db="EMBL/GenBank/DDBJ databases">
        <title>Draft genome sequence of Psychrobacter pacificensis strain NBRC 103191.</title>
        <authorList>
            <person name="Sun Q."/>
            <person name="Mori K."/>
        </authorList>
    </citation>
    <scope>NUCLEOTIDE SEQUENCE</scope>
    <source>
        <strain evidence="3">NBRC 103191</strain>
    </source>
</reference>
<dbReference type="PANTHER" id="PTHR43418:SF4">
    <property type="entry name" value="MULTIFUNCTIONAL TRYPTOPHAN BIOSYNTHESIS PROTEIN"/>
    <property type="match status" value="1"/>
</dbReference>
<dbReference type="EMBL" id="BSOK01000011">
    <property type="protein sequence ID" value="GLR28581.1"/>
    <property type="molecule type" value="Genomic_DNA"/>
</dbReference>
<dbReference type="GO" id="GO:0004049">
    <property type="term" value="F:anthranilate synthase activity"/>
    <property type="evidence" value="ECO:0007669"/>
    <property type="project" value="TreeGrafter"/>
</dbReference>
<dbReference type="SUPFAM" id="SSF52317">
    <property type="entry name" value="Class I glutamine amidotransferase-like"/>
    <property type="match status" value="1"/>
</dbReference>
<keyword evidence="6" id="KW-1185">Reference proteome</keyword>
<dbReference type="GO" id="GO:0005829">
    <property type="term" value="C:cytosol"/>
    <property type="evidence" value="ECO:0007669"/>
    <property type="project" value="TreeGrafter"/>
</dbReference>
<proteinExistence type="predicted"/>
<dbReference type="Gene3D" id="3.40.50.880">
    <property type="match status" value="1"/>
</dbReference>
<dbReference type="PRINTS" id="PR00097">
    <property type="entry name" value="ANTSNTHASEII"/>
</dbReference>
<evidence type="ECO:0000313" key="6">
    <source>
        <dbReference type="Proteomes" id="UP001156645"/>
    </source>
</evidence>
<dbReference type="FunFam" id="3.40.50.880:FF:000003">
    <property type="entry name" value="Anthranilate synthase component II"/>
    <property type="match status" value="1"/>
</dbReference>
<dbReference type="Pfam" id="PF00117">
    <property type="entry name" value="GATase"/>
    <property type="match status" value="1"/>
</dbReference>
<dbReference type="PRINTS" id="PR00096">
    <property type="entry name" value="GATASE"/>
</dbReference>
<dbReference type="PROSITE" id="PS51273">
    <property type="entry name" value="GATASE_TYPE_1"/>
    <property type="match status" value="1"/>
</dbReference>
<name>A0A1G6YRA0_9GAMM</name>
<dbReference type="InterPro" id="IPR050472">
    <property type="entry name" value="Anth_synth/Amidotransfase"/>
</dbReference>
<dbReference type="InterPro" id="IPR006221">
    <property type="entry name" value="TrpG/PapA_dom"/>
</dbReference>
<evidence type="ECO:0000256" key="1">
    <source>
        <dbReference type="ARBA" id="ARBA00022962"/>
    </source>
</evidence>
<dbReference type="GO" id="GO:0000162">
    <property type="term" value="P:L-tryptophan biosynthetic process"/>
    <property type="evidence" value="ECO:0007669"/>
    <property type="project" value="TreeGrafter"/>
</dbReference>
<gene>
    <name evidence="3" type="primary">trpG_1</name>
    <name evidence="3" type="ORF">GCM10007915_08190</name>
    <name evidence="4" type="ORF">SAMN05660405_01791</name>
</gene>
<reference evidence="3" key="1">
    <citation type="journal article" date="2014" name="Int. J. Syst. Evol. Microbiol.">
        <title>Complete genome of a new Firmicutes species belonging to the dominant human colonic microbiota ('Ruminococcus bicirculans') reveals two chromosomes and a selective capacity to utilize plant glucans.</title>
        <authorList>
            <consortium name="NISC Comparative Sequencing Program"/>
            <person name="Wegmann U."/>
            <person name="Louis P."/>
            <person name="Goesmann A."/>
            <person name="Henrissat B."/>
            <person name="Duncan S.H."/>
            <person name="Flint H.J."/>
        </authorList>
    </citation>
    <scope>NUCLEOTIDE SEQUENCE</scope>
    <source>
        <strain evidence="3">NBRC 103191</strain>
    </source>
</reference>